<comment type="caution">
    <text evidence="5">The sequence shown here is derived from an EMBL/GenBank/DDBJ whole genome shotgun (WGS) entry which is preliminary data.</text>
</comment>
<evidence type="ECO:0000256" key="1">
    <source>
        <dbReference type="ARBA" id="ARBA00022690"/>
    </source>
</evidence>
<sequence length="129" mass="13878">MLQPSTARLLCLLAALLLAACAGSRAPLIVSDLDADRELALRVGQSIAITLPADHASGHGWQLAQRTLEALALDGEPTTMRESGNASGAPGSETWRFVAVRAGQDELRFEYRPADAETLRVVRYRITAH</sequence>
<dbReference type="InterPro" id="IPR018990">
    <property type="entry name" value="Prot_inh_I42_chagasin"/>
</dbReference>
<keyword evidence="2" id="KW-0789">Thiol protease inhibitor</keyword>
<proteinExistence type="predicted"/>
<dbReference type="Pfam" id="PF09394">
    <property type="entry name" value="Inhibitor_I42"/>
    <property type="match status" value="1"/>
</dbReference>
<dbReference type="SUPFAM" id="SSF141066">
    <property type="entry name" value="ICP-like"/>
    <property type="match status" value="1"/>
</dbReference>
<keyword evidence="3" id="KW-0732">Signal</keyword>
<feature type="signal peptide" evidence="3">
    <location>
        <begin position="1"/>
        <end position="19"/>
    </location>
</feature>
<feature type="chain" id="PRO_5038475817" evidence="3">
    <location>
        <begin position="20"/>
        <end position="129"/>
    </location>
</feature>
<organism evidence="5 6">
    <name type="scientific">Candidatus Methylophosphatis roskildensis</name>
    <dbReference type="NCBI Taxonomy" id="2899263"/>
    <lineage>
        <taxon>Bacteria</taxon>
        <taxon>Pseudomonadati</taxon>
        <taxon>Pseudomonadota</taxon>
        <taxon>Betaproteobacteria</taxon>
        <taxon>Nitrosomonadales</taxon>
        <taxon>Sterolibacteriaceae</taxon>
        <taxon>Candidatus Methylophosphatis</taxon>
    </lineage>
</organism>
<evidence type="ECO:0000259" key="4">
    <source>
        <dbReference type="Pfam" id="PF09394"/>
    </source>
</evidence>
<evidence type="ECO:0000256" key="3">
    <source>
        <dbReference type="SAM" id="SignalP"/>
    </source>
</evidence>
<dbReference type="AlphaFoldDB" id="A0A9D7E6V7"/>
<evidence type="ECO:0000256" key="2">
    <source>
        <dbReference type="ARBA" id="ARBA00022704"/>
    </source>
</evidence>
<dbReference type="InterPro" id="IPR036331">
    <property type="entry name" value="Chagasin-like_sf"/>
</dbReference>
<dbReference type="GO" id="GO:0004869">
    <property type="term" value="F:cysteine-type endopeptidase inhibitor activity"/>
    <property type="evidence" value="ECO:0007669"/>
    <property type="project" value="UniProtKB-KW"/>
</dbReference>
<dbReference type="EMBL" id="JADJEV010000005">
    <property type="protein sequence ID" value="MBK6975269.1"/>
    <property type="molecule type" value="Genomic_DNA"/>
</dbReference>
<dbReference type="Proteomes" id="UP000807785">
    <property type="component" value="Unassembled WGS sequence"/>
</dbReference>
<evidence type="ECO:0000313" key="5">
    <source>
        <dbReference type="EMBL" id="MBK6975269.1"/>
    </source>
</evidence>
<keyword evidence="1" id="KW-0646">Protease inhibitor</keyword>
<gene>
    <name evidence="5" type="ORF">IPH26_20785</name>
</gene>
<reference evidence="5" key="1">
    <citation type="submission" date="2020-10" db="EMBL/GenBank/DDBJ databases">
        <title>Connecting structure to function with the recovery of over 1000 high-quality activated sludge metagenome-assembled genomes encoding full-length rRNA genes using long-read sequencing.</title>
        <authorList>
            <person name="Singleton C.M."/>
            <person name="Petriglieri F."/>
            <person name="Kristensen J.M."/>
            <person name="Kirkegaard R.H."/>
            <person name="Michaelsen T.Y."/>
            <person name="Andersen M.H."/>
            <person name="Karst S.M."/>
            <person name="Dueholm M.S."/>
            <person name="Nielsen P.H."/>
            <person name="Albertsen M."/>
        </authorList>
    </citation>
    <scope>NUCLEOTIDE SEQUENCE</scope>
    <source>
        <strain evidence="5">Bjer_18-Q3-R1-45_BAT3C.347</strain>
    </source>
</reference>
<protein>
    <submittedName>
        <fullName evidence="5">Protease inhibitor I42 family protein</fullName>
    </submittedName>
</protein>
<evidence type="ECO:0000313" key="6">
    <source>
        <dbReference type="Proteomes" id="UP000807785"/>
    </source>
</evidence>
<dbReference type="Gene3D" id="2.60.40.2020">
    <property type="match status" value="1"/>
</dbReference>
<name>A0A9D7E6V7_9PROT</name>
<accession>A0A9D7E6V7</accession>
<feature type="domain" description="Proteinase inhibitor I42 chagasin" evidence="4">
    <location>
        <begin position="41"/>
        <end position="117"/>
    </location>
</feature>